<dbReference type="Gene3D" id="3.40.50.620">
    <property type="entry name" value="HUPs"/>
    <property type="match status" value="1"/>
</dbReference>
<keyword evidence="2" id="KW-0061">Asparagine biosynthesis</keyword>
<sequence length="331" mass="36897">MPHHPRLGILFSGGLDCMSLAAIANSYIPEGEPIDLFNVAFENPRALKGIAVTLKNSQQQKKKKTKLDKKLKYLAKQAGNIPINPNSITEVTEEYQFNIYDVPDRVTARQGLQELKTRFPQRPWQLVEIDVPYTEAVESKKKVLELASPSASVMDLSIAIAFWFAAKGVGRKISITGDVTEMYTSPVKVLFSGLGADEQLGGYRRHRGSYESNGWQGLVDELQLDVDRIATRNLGRDDRVISDHAKEVRFPFLDEKVIDFLSSLPCFVKSNPTVKEGLGDKILLRSLALDDRLGPLTLTAKEPKRAIQFGARTAKMHDKKEKGDDLADNSD</sequence>
<evidence type="ECO:0000256" key="2">
    <source>
        <dbReference type="ARBA" id="ARBA00022888"/>
    </source>
</evidence>
<dbReference type="InterPro" id="IPR014729">
    <property type="entry name" value="Rossmann-like_a/b/a_fold"/>
</dbReference>
<dbReference type="Pfam" id="PF00733">
    <property type="entry name" value="Asn_synthase"/>
    <property type="match status" value="1"/>
</dbReference>
<dbReference type="PANTHER" id="PTHR45937">
    <property type="entry name" value="ASPARAGINE SYNTHETASE DOMAIN-CONTAINING PROTEIN 1"/>
    <property type="match status" value="1"/>
</dbReference>
<organism evidence="6 7">
    <name type="scientific">Clydaea vesicula</name>
    <dbReference type="NCBI Taxonomy" id="447962"/>
    <lineage>
        <taxon>Eukaryota</taxon>
        <taxon>Fungi</taxon>
        <taxon>Fungi incertae sedis</taxon>
        <taxon>Chytridiomycota</taxon>
        <taxon>Chytridiomycota incertae sedis</taxon>
        <taxon>Chytridiomycetes</taxon>
        <taxon>Lobulomycetales</taxon>
        <taxon>Lobulomycetaceae</taxon>
        <taxon>Clydaea</taxon>
    </lineage>
</organism>
<evidence type="ECO:0000259" key="5">
    <source>
        <dbReference type="Pfam" id="PF00733"/>
    </source>
</evidence>
<dbReference type="InterPro" id="IPR001962">
    <property type="entry name" value="Asn_synthase"/>
</dbReference>
<keyword evidence="3" id="KW-0315">Glutamine amidotransferase</keyword>
<dbReference type="CDD" id="cd01991">
    <property type="entry name" value="Asn_synthase_B_C"/>
    <property type="match status" value="1"/>
</dbReference>
<comment type="caution">
    <text evidence="6">The sequence shown here is derived from an EMBL/GenBank/DDBJ whole genome shotgun (WGS) entry which is preliminary data.</text>
</comment>
<protein>
    <submittedName>
        <fullName evidence="6">Asparagine synthetase domain-containing protein 1</fullName>
    </submittedName>
</protein>
<feature type="region of interest" description="Disordered" evidence="4">
    <location>
        <begin position="309"/>
        <end position="331"/>
    </location>
</feature>
<proteinExistence type="predicted"/>
<feature type="domain" description="Asparagine synthetase" evidence="5">
    <location>
        <begin position="211"/>
        <end position="288"/>
    </location>
</feature>
<evidence type="ECO:0000313" key="7">
    <source>
        <dbReference type="Proteomes" id="UP001211065"/>
    </source>
</evidence>
<name>A0AAD5TVT9_9FUNG</name>
<dbReference type="GO" id="GO:0004066">
    <property type="term" value="F:asparagine synthase (glutamine-hydrolyzing) activity"/>
    <property type="evidence" value="ECO:0007669"/>
    <property type="project" value="InterPro"/>
</dbReference>
<keyword evidence="7" id="KW-1185">Reference proteome</keyword>
<evidence type="ECO:0000256" key="4">
    <source>
        <dbReference type="SAM" id="MobiDB-lite"/>
    </source>
</evidence>
<dbReference type="PANTHER" id="PTHR45937:SF1">
    <property type="entry name" value="ASPARAGINE SYNTHETASE DOMAIN-CONTAINING PROTEIN 1"/>
    <property type="match status" value="1"/>
</dbReference>
<dbReference type="Proteomes" id="UP001211065">
    <property type="component" value="Unassembled WGS sequence"/>
</dbReference>
<dbReference type="InterPro" id="IPR051857">
    <property type="entry name" value="Asn_synthetase_domain"/>
</dbReference>
<keyword evidence="1" id="KW-0028">Amino-acid biosynthesis</keyword>
<dbReference type="EMBL" id="JADGJW010000826">
    <property type="protein sequence ID" value="KAJ3211575.1"/>
    <property type="molecule type" value="Genomic_DNA"/>
</dbReference>
<evidence type="ECO:0000256" key="3">
    <source>
        <dbReference type="ARBA" id="ARBA00022962"/>
    </source>
</evidence>
<evidence type="ECO:0000256" key="1">
    <source>
        <dbReference type="ARBA" id="ARBA00022605"/>
    </source>
</evidence>
<reference evidence="6" key="1">
    <citation type="submission" date="2020-05" db="EMBL/GenBank/DDBJ databases">
        <title>Phylogenomic resolution of chytrid fungi.</title>
        <authorList>
            <person name="Stajich J.E."/>
            <person name="Amses K."/>
            <person name="Simmons R."/>
            <person name="Seto K."/>
            <person name="Myers J."/>
            <person name="Bonds A."/>
            <person name="Quandt C.A."/>
            <person name="Barry K."/>
            <person name="Liu P."/>
            <person name="Grigoriev I."/>
            <person name="Longcore J.E."/>
            <person name="James T.Y."/>
        </authorList>
    </citation>
    <scope>NUCLEOTIDE SEQUENCE</scope>
    <source>
        <strain evidence="6">JEL0476</strain>
    </source>
</reference>
<feature type="compositionally biased region" description="Basic and acidic residues" evidence="4">
    <location>
        <begin position="315"/>
        <end position="325"/>
    </location>
</feature>
<dbReference type="GO" id="GO:0006529">
    <property type="term" value="P:asparagine biosynthetic process"/>
    <property type="evidence" value="ECO:0007669"/>
    <property type="project" value="UniProtKB-KW"/>
</dbReference>
<gene>
    <name evidence="6" type="primary">ASNSD1_2</name>
    <name evidence="6" type="ORF">HK099_007965</name>
</gene>
<dbReference type="AlphaFoldDB" id="A0AAD5TVT9"/>
<dbReference type="SUPFAM" id="SSF52402">
    <property type="entry name" value="Adenine nucleotide alpha hydrolases-like"/>
    <property type="match status" value="1"/>
</dbReference>
<evidence type="ECO:0000313" key="6">
    <source>
        <dbReference type="EMBL" id="KAJ3211575.1"/>
    </source>
</evidence>
<accession>A0AAD5TVT9</accession>